<dbReference type="EMBL" id="BBRZ01000001">
    <property type="protein sequence ID" value="GAM54116.1"/>
    <property type="molecule type" value="Genomic_DNA"/>
</dbReference>
<comment type="caution">
    <text evidence="1">The sequence shown here is derived from an EMBL/GenBank/DDBJ whole genome shotgun (WGS) entry which is preliminary data.</text>
</comment>
<proteinExistence type="predicted"/>
<accession>A0A0B8NIW0</accession>
<evidence type="ECO:0000313" key="1">
    <source>
        <dbReference type="EMBL" id="GAM54116.1"/>
    </source>
</evidence>
<dbReference type="AlphaFoldDB" id="A0A0B8NIW0"/>
<dbReference type="Proteomes" id="UP000031671">
    <property type="component" value="Unassembled WGS sequence"/>
</dbReference>
<keyword evidence="2" id="KW-1185">Reference proteome</keyword>
<reference evidence="1 2" key="1">
    <citation type="submission" date="2015-01" db="EMBL/GenBank/DDBJ databases">
        <title>Vibrio sp. C1 JCM 19231 whole genome shotgun sequence.</title>
        <authorList>
            <person name="Sawabe T."/>
            <person name="Meirelles P."/>
            <person name="Feng G."/>
            <person name="Sayaka M."/>
            <person name="Hattori M."/>
            <person name="Ohkuma M."/>
        </authorList>
    </citation>
    <scope>NUCLEOTIDE SEQUENCE [LARGE SCALE GENOMIC DNA]</scope>
    <source>
        <strain evidence="2">JCM 19231</strain>
    </source>
</reference>
<sequence>MEEVEPLLELGLHYEPFAHWGVPDYVPVEAVSEVSDLLKSDVLARMNKDIQGINRSRHYSILYQNDGRVWFK</sequence>
<gene>
    <name evidence="1" type="ORF">JCM19231_3636</name>
</gene>
<organism evidence="1 2">
    <name type="scientific">Vibrio ishigakensis</name>
    <dbReference type="NCBI Taxonomy" id="1481914"/>
    <lineage>
        <taxon>Bacteria</taxon>
        <taxon>Pseudomonadati</taxon>
        <taxon>Pseudomonadota</taxon>
        <taxon>Gammaproteobacteria</taxon>
        <taxon>Vibrionales</taxon>
        <taxon>Vibrionaceae</taxon>
        <taxon>Vibrio</taxon>
    </lineage>
</organism>
<name>A0A0B8NIW0_9VIBR</name>
<evidence type="ECO:0000313" key="2">
    <source>
        <dbReference type="Proteomes" id="UP000031671"/>
    </source>
</evidence>
<protein>
    <submittedName>
        <fullName evidence="1">L-proline glycine betaine binding ABC transporter protein proX</fullName>
    </submittedName>
</protein>
<reference evidence="1 2" key="2">
    <citation type="submission" date="2015-01" db="EMBL/GenBank/DDBJ databases">
        <authorList>
            <consortium name="NBRP consortium"/>
            <person name="Sawabe T."/>
            <person name="Meirelles P."/>
            <person name="Feng G."/>
            <person name="Sayaka M."/>
            <person name="Hattori M."/>
            <person name="Ohkuma M."/>
        </authorList>
    </citation>
    <scope>NUCLEOTIDE SEQUENCE [LARGE SCALE GENOMIC DNA]</scope>
    <source>
        <strain evidence="2">JCM 19231</strain>
    </source>
</reference>